<organism evidence="3 4">
    <name type="scientific">Pyricularia grisea</name>
    <name type="common">Crabgrass-specific blast fungus</name>
    <name type="synonym">Magnaporthe grisea</name>
    <dbReference type="NCBI Taxonomy" id="148305"/>
    <lineage>
        <taxon>Eukaryota</taxon>
        <taxon>Fungi</taxon>
        <taxon>Dikarya</taxon>
        <taxon>Ascomycota</taxon>
        <taxon>Pezizomycotina</taxon>
        <taxon>Sordariomycetes</taxon>
        <taxon>Sordariomycetidae</taxon>
        <taxon>Magnaporthales</taxon>
        <taxon>Pyriculariaceae</taxon>
        <taxon>Pyricularia</taxon>
    </lineage>
</organism>
<dbReference type="Proteomes" id="UP000515153">
    <property type="component" value="Unplaced"/>
</dbReference>
<name>A0A6P8B128_PYRGI</name>
<sequence length="622" mass="62889">MHFTKYASFLGALAGFAQASPAAFNVINTPANTDVAASAAMDGDLQARTVFWPSKFRLKNSWDNVVLFSGNAGHNTTIDLGLHKAAISGDIELKMTDKLTKQPTLKVKLGGLKAYFQIDLAASDSTFETVELVNSGRMKIDIPGFSGEAGTAFALDLIVGVSAPAAVRGGFYFRFPKDSFVEIAIHSKEIVRQKLDGLVAQPLDMVLGASVNPSSSVEVTMGLRMRSAIGMSAKVDLFHLDSASDIILWLDLFSYTTTIGSNKICYAFLEESFAMGYGLAVKASEGVAKALKLEVAPMVFFTISRAELLGFCLMKVGPIPGGLPIGPGSANGTSGAGNGTAPGRLPIGPGSGNGTAGAGNSTAPGSGSSSGSGSGNSTAPGSGSSSGSGSGNSTAPGSGSGSGSGSGFSNGTLTTSAAAGPITPAPSGYTTSTITETKTYTITSCAAKVKNCPASLTQQIVTSTVIETTTVCPVGETITLATTATSTTDCEVPEPTNVTQVTTVTLTTCPVETSSYTEPKGVKTPEAPVVTITEKPHCNSGCHPTKPIGTGSGYPPHTAGQSVPYPTQPANTQPAGGVPTGLLPPKPTSTPATTTAPPVKAGAAKVAGGFAAVVLPIIVMIL</sequence>
<evidence type="ECO:0000313" key="4">
    <source>
        <dbReference type="RefSeq" id="XP_030980857.1"/>
    </source>
</evidence>
<reference evidence="4" key="1">
    <citation type="journal article" date="2019" name="Mol. Biol. Evol.">
        <title>Blast fungal genomes show frequent chromosomal changes, gene gains and losses, and effector gene turnover.</title>
        <authorList>
            <person name="Gomez Luciano L.B."/>
            <person name="Jason Tsai I."/>
            <person name="Chuma I."/>
            <person name="Tosa Y."/>
            <person name="Chen Y.H."/>
            <person name="Li J.Y."/>
            <person name="Li M.Y."/>
            <person name="Jade Lu M.Y."/>
            <person name="Nakayashiki H."/>
            <person name="Li W.H."/>
        </authorList>
    </citation>
    <scope>NUCLEOTIDE SEQUENCE</scope>
    <source>
        <strain evidence="4">NI907</strain>
    </source>
</reference>
<feature type="chain" id="PRO_5028380211" evidence="2">
    <location>
        <begin position="20"/>
        <end position="622"/>
    </location>
</feature>
<proteinExistence type="predicted"/>
<feature type="signal peptide" evidence="2">
    <location>
        <begin position="1"/>
        <end position="19"/>
    </location>
</feature>
<accession>A0A6P8B128</accession>
<feature type="compositionally biased region" description="Low complexity" evidence="1">
    <location>
        <begin position="358"/>
        <end position="367"/>
    </location>
</feature>
<dbReference type="AlphaFoldDB" id="A0A6P8B128"/>
<keyword evidence="3" id="KW-1185">Reference proteome</keyword>
<keyword evidence="2" id="KW-0732">Signal</keyword>
<protein>
    <submittedName>
        <fullName evidence="4">Uncharacterized protein</fullName>
    </submittedName>
</protein>
<feature type="compositionally biased region" description="Gly residues" evidence="1">
    <location>
        <begin position="398"/>
        <end position="408"/>
    </location>
</feature>
<dbReference type="RefSeq" id="XP_030980857.1">
    <property type="nucleotide sequence ID" value="XM_031127236.1"/>
</dbReference>
<evidence type="ECO:0000256" key="1">
    <source>
        <dbReference type="SAM" id="MobiDB-lite"/>
    </source>
</evidence>
<feature type="region of interest" description="Disordered" evidence="1">
    <location>
        <begin position="546"/>
        <end position="596"/>
    </location>
</feature>
<dbReference type="GeneID" id="41962145"/>
<evidence type="ECO:0000313" key="3">
    <source>
        <dbReference type="Proteomes" id="UP000515153"/>
    </source>
</evidence>
<reference evidence="4" key="2">
    <citation type="submission" date="2019-10" db="EMBL/GenBank/DDBJ databases">
        <authorList>
            <consortium name="NCBI Genome Project"/>
        </authorList>
    </citation>
    <scope>NUCLEOTIDE SEQUENCE</scope>
    <source>
        <strain evidence="4">NI907</strain>
    </source>
</reference>
<feature type="region of interest" description="Disordered" evidence="1">
    <location>
        <begin position="330"/>
        <end position="432"/>
    </location>
</feature>
<gene>
    <name evidence="4" type="ORF">PgNI_07221</name>
</gene>
<feature type="compositionally biased region" description="Polar residues" evidence="1">
    <location>
        <begin position="559"/>
        <end position="574"/>
    </location>
</feature>
<evidence type="ECO:0000256" key="2">
    <source>
        <dbReference type="SAM" id="SignalP"/>
    </source>
</evidence>
<reference evidence="4" key="3">
    <citation type="submission" date="2025-08" db="UniProtKB">
        <authorList>
            <consortium name="RefSeq"/>
        </authorList>
    </citation>
    <scope>IDENTIFICATION</scope>
    <source>
        <strain evidence="4">NI907</strain>
    </source>
</reference>
<dbReference type="KEGG" id="pgri:PgNI_07221"/>